<sequence length="300" mass="34451">MIICNLQQSYSLELPGYSCWLEAKQLLLVIVSIGTELSRDWLSLSCSFIVGDRISKLPDDVLVLILSSLSLKEAIATSILSSRWRNLWNLTPKLDLDWTAILHKRKKLTNYNMNNLSCDYAVSRKVEILELILDACSPKEYYSFPYKKGNSPDNLRRRKKLSLHYVSVSGEAVAFLLRKCRLLEQLSLSQCEKGLSSLKIVWTSPVFKCLEISQCASLNSVVVRESNIVCIKYVGWGISHSHFKLVDVPLFSQLWIQAEAHTRLSYIINIRDIINMFDDVLPQLHTLKIYTMSKITRYVR</sequence>
<dbReference type="SUPFAM" id="SSF52047">
    <property type="entry name" value="RNI-like"/>
    <property type="match status" value="1"/>
</dbReference>
<reference evidence="2" key="2">
    <citation type="submission" date="2020-08" db="EMBL/GenBank/DDBJ databases">
        <title>Plant Genome Project.</title>
        <authorList>
            <person name="Zhang R.-G."/>
        </authorList>
    </citation>
    <scope>NUCLEOTIDE SEQUENCE</scope>
    <source>
        <strain evidence="2">Huo1</strain>
        <tissue evidence="2">Leaf</tissue>
    </source>
</reference>
<evidence type="ECO:0000313" key="2">
    <source>
        <dbReference type="EMBL" id="KAG6388786.1"/>
    </source>
</evidence>
<name>A0A8X8W724_SALSN</name>
<dbReference type="AlphaFoldDB" id="A0A8X8W724"/>
<comment type="caution">
    <text evidence="2">The sequence shown here is derived from an EMBL/GenBank/DDBJ whole genome shotgun (WGS) entry which is preliminary data.</text>
</comment>
<dbReference type="Pfam" id="PF00646">
    <property type="entry name" value="F-box"/>
    <property type="match status" value="1"/>
</dbReference>
<protein>
    <recommendedName>
        <fullName evidence="1">F-box domain-containing protein</fullName>
    </recommendedName>
</protein>
<dbReference type="PANTHER" id="PTHR34145:SF28">
    <property type="entry name" value="F-BOX DOMAIN-CONTAINING PROTEIN"/>
    <property type="match status" value="1"/>
</dbReference>
<evidence type="ECO:0000259" key="1">
    <source>
        <dbReference type="PROSITE" id="PS50181"/>
    </source>
</evidence>
<dbReference type="SMART" id="SM00256">
    <property type="entry name" value="FBOX"/>
    <property type="match status" value="1"/>
</dbReference>
<dbReference type="Proteomes" id="UP000298416">
    <property type="component" value="Unassembled WGS sequence"/>
</dbReference>
<reference evidence="2" key="1">
    <citation type="submission" date="2018-01" db="EMBL/GenBank/DDBJ databases">
        <authorList>
            <person name="Mao J.F."/>
        </authorList>
    </citation>
    <scope>NUCLEOTIDE SEQUENCE</scope>
    <source>
        <strain evidence="2">Huo1</strain>
        <tissue evidence="2">Leaf</tissue>
    </source>
</reference>
<accession>A0A8X8W724</accession>
<proteinExistence type="predicted"/>
<organism evidence="2">
    <name type="scientific">Salvia splendens</name>
    <name type="common">Scarlet sage</name>
    <dbReference type="NCBI Taxonomy" id="180675"/>
    <lineage>
        <taxon>Eukaryota</taxon>
        <taxon>Viridiplantae</taxon>
        <taxon>Streptophyta</taxon>
        <taxon>Embryophyta</taxon>
        <taxon>Tracheophyta</taxon>
        <taxon>Spermatophyta</taxon>
        <taxon>Magnoliopsida</taxon>
        <taxon>eudicotyledons</taxon>
        <taxon>Gunneridae</taxon>
        <taxon>Pentapetalae</taxon>
        <taxon>asterids</taxon>
        <taxon>lamiids</taxon>
        <taxon>Lamiales</taxon>
        <taxon>Lamiaceae</taxon>
        <taxon>Nepetoideae</taxon>
        <taxon>Mentheae</taxon>
        <taxon>Salviinae</taxon>
        <taxon>Salvia</taxon>
        <taxon>Salvia subgen. Calosphace</taxon>
        <taxon>core Calosphace</taxon>
    </lineage>
</organism>
<dbReference type="InterPro" id="IPR055357">
    <property type="entry name" value="LRR_At1g61320_AtMIF1"/>
</dbReference>
<evidence type="ECO:0000313" key="3">
    <source>
        <dbReference type="Proteomes" id="UP000298416"/>
    </source>
</evidence>
<dbReference type="InterPro" id="IPR001810">
    <property type="entry name" value="F-box_dom"/>
</dbReference>
<dbReference type="Pfam" id="PF23622">
    <property type="entry name" value="LRR_At1g61320_AtMIF1"/>
    <property type="match status" value="1"/>
</dbReference>
<dbReference type="InterPro" id="IPR053772">
    <property type="entry name" value="At1g61320/At1g61330-like"/>
</dbReference>
<dbReference type="PANTHER" id="PTHR34145">
    <property type="entry name" value="OS02G0105600 PROTEIN"/>
    <property type="match status" value="1"/>
</dbReference>
<dbReference type="InterPro" id="IPR036047">
    <property type="entry name" value="F-box-like_dom_sf"/>
</dbReference>
<dbReference type="Gene3D" id="3.80.10.10">
    <property type="entry name" value="Ribonuclease Inhibitor"/>
    <property type="match status" value="1"/>
</dbReference>
<dbReference type="EMBL" id="PNBA02000020">
    <property type="protein sequence ID" value="KAG6388786.1"/>
    <property type="molecule type" value="Genomic_DNA"/>
</dbReference>
<feature type="domain" description="F-box" evidence="1">
    <location>
        <begin position="51"/>
        <end position="101"/>
    </location>
</feature>
<dbReference type="PROSITE" id="PS50181">
    <property type="entry name" value="FBOX"/>
    <property type="match status" value="1"/>
</dbReference>
<dbReference type="InterPro" id="IPR032675">
    <property type="entry name" value="LRR_dom_sf"/>
</dbReference>
<gene>
    <name evidence="2" type="ORF">SASPL_150222</name>
</gene>
<dbReference type="SUPFAM" id="SSF81383">
    <property type="entry name" value="F-box domain"/>
    <property type="match status" value="1"/>
</dbReference>
<keyword evidence="3" id="KW-1185">Reference proteome</keyword>